<dbReference type="EMBL" id="JAMBOL010000044">
    <property type="protein sequence ID" value="MCM3716579.1"/>
    <property type="molecule type" value="Genomic_DNA"/>
</dbReference>
<proteinExistence type="predicted"/>
<evidence type="ECO:0000313" key="4">
    <source>
        <dbReference type="Proteomes" id="UP001139179"/>
    </source>
</evidence>
<evidence type="ECO:0000259" key="2">
    <source>
        <dbReference type="Pfam" id="PF13614"/>
    </source>
</evidence>
<dbReference type="AlphaFoldDB" id="A0A9X2DTA1"/>
<feature type="compositionally biased region" description="Basic and acidic residues" evidence="1">
    <location>
        <begin position="150"/>
        <end position="166"/>
    </location>
</feature>
<feature type="domain" description="AAA" evidence="2">
    <location>
        <begin position="222"/>
        <end position="403"/>
    </location>
</feature>
<dbReference type="Gene3D" id="3.40.50.300">
    <property type="entry name" value="P-loop containing nucleotide triphosphate hydrolases"/>
    <property type="match status" value="1"/>
</dbReference>
<feature type="region of interest" description="Disordered" evidence="1">
    <location>
        <begin position="137"/>
        <end position="204"/>
    </location>
</feature>
<dbReference type="InterPro" id="IPR025669">
    <property type="entry name" value="AAA_dom"/>
</dbReference>
<protein>
    <submittedName>
        <fullName evidence="3">AAA family ATPase</fullName>
    </submittedName>
</protein>
<organism evidence="3 4">
    <name type="scientific">Halalkalibacter oceani</name>
    <dbReference type="NCBI Taxonomy" id="1653776"/>
    <lineage>
        <taxon>Bacteria</taxon>
        <taxon>Bacillati</taxon>
        <taxon>Bacillota</taxon>
        <taxon>Bacilli</taxon>
        <taxon>Bacillales</taxon>
        <taxon>Bacillaceae</taxon>
        <taxon>Halalkalibacter</taxon>
    </lineage>
</organism>
<name>A0A9X2DTA1_9BACI</name>
<sequence>MIKEKKLILGSSTIQINNKIMELFDQTGANWSYHEDSYLEDLRNSLWEQTPDMVIINDHLLIRERMNSLQRDQAFYKFITEELEGVVVVLLLTGSTDKSRLVERLIQDGFYHIIPVAQVERILDLPKSEEEVNLLLEGEKEMPEESLAEEVERPPEEEASVEKKSLVGELITTEKDPDEQEAPQPVQQQNELRPFPKSDPNYPIGQNDFTRSLVSVFWSPIGNVGVSTIMKAIAFRLAQAGRKVLIVELDVEYPKMARTTGLTHQDKDIFQAVRSILNKQPGLAQNVVNNEIAIEGLPHTYREVKKHLKLLPNNLYLLSANAELKHHGHIYFNEDDDLIERLFYEAKQEGFQHILVDVPSSPNDLLTNIPLLFADERFAVVDDSFSTNGLYFSAIEALKDLQDEKTFDLIINKTREFHTEEDIAEFYQREPVLSIPYRDEVVLEQINLRWDVDIDIMAAVDQFNERYGIQLKNEGQKKKRFFGKKSS</sequence>
<dbReference type="SUPFAM" id="SSF52540">
    <property type="entry name" value="P-loop containing nucleoside triphosphate hydrolases"/>
    <property type="match status" value="1"/>
</dbReference>
<reference evidence="3" key="1">
    <citation type="submission" date="2022-05" db="EMBL/GenBank/DDBJ databases">
        <title>Comparative Genomics of Spacecraft Associated Microbes.</title>
        <authorList>
            <person name="Tran M.T."/>
            <person name="Wright A."/>
            <person name="Seuylemezian A."/>
            <person name="Eisen J."/>
            <person name="Coil D."/>
        </authorList>
    </citation>
    <scope>NUCLEOTIDE SEQUENCE</scope>
    <source>
        <strain evidence="3">214.1.1</strain>
    </source>
</reference>
<evidence type="ECO:0000313" key="3">
    <source>
        <dbReference type="EMBL" id="MCM3716579.1"/>
    </source>
</evidence>
<dbReference type="Proteomes" id="UP001139179">
    <property type="component" value="Unassembled WGS sequence"/>
</dbReference>
<dbReference type="InterPro" id="IPR027417">
    <property type="entry name" value="P-loop_NTPase"/>
</dbReference>
<dbReference type="Pfam" id="PF13614">
    <property type="entry name" value="AAA_31"/>
    <property type="match status" value="1"/>
</dbReference>
<gene>
    <name evidence="3" type="ORF">M3202_21275</name>
</gene>
<comment type="caution">
    <text evidence="3">The sequence shown here is derived from an EMBL/GenBank/DDBJ whole genome shotgun (WGS) entry which is preliminary data.</text>
</comment>
<dbReference type="RefSeq" id="WP_251225227.1">
    <property type="nucleotide sequence ID" value="NZ_JAMBOL010000044.1"/>
</dbReference>
<evidence type="ECO:0000256" key="1">
    <source>
        <dbReference type="SAM" id="MobiDB-lite"/>
    </source>
</evidence>
<keyword evidence="4" id="KW-1185">Reference proteome</keyword>
<accession>A0A9X2DTA1</accession>